<dbReference type="PROSITE" id="PS00908">
    <property type="entry name" value="MR_MLE_1"/>
    <property type="match status" value="1"/>
</dbReference>
<dbReference type="Pfam" id="PF13378">
    <property type="entry name" value="MR_MLE_C"/>
    <property type="match status" value="1"/>
</dbReference>
<evidence type="ECO:0000256" key="4">
    <source>
        <dbReference type="SAM" id="MobiDB-lite"/>
    </source>
</evidence>
<keyword evidence="7" id="KW-1185">Reference proteome</keyword>
<dbReference type="InterPro" id="IPR046945">
    <property type="entry name" value="RHMD-like"/>
</dbReference>
<dbReference type="SUPFAM" id="SSF54826">
    <property type="entry name" value="Enolase N-terminal domain-like"/>
    <property type="match status" value="1"/>
</dbReference>
<dbReference type="GO" id="GO:0009063">
    <property type="term" value="P:amino acid catabolic process"/>
    <property type="evidence" value="ECO:0007669"/>
    <property type="project" value="InterPro"/>
</dbReference>
<gene>
    <name evidence="6" type="ORF">BWR60_01600</name>
</gene>
<dbReference type="Pfam" id="PF02746">
    <property type="entry name" value="MR_MLE_N"/>
    <property type="match status" value="1"/>
</dbReference>
<dbReference type="InterPro" id="IPR013342">
    <property type="entry name" value="Mandelate_racemase_C"/>
</dbReference>
<reference evidence="7" key="1">
    <citation type="submission" date="2017-05" db="EMBL/GenBank/DDBJ databases">
        <authorList>
            <person name="Macchi M."/>
            <person name="Festa S."/>
            <person name="Coppotelli B.M."/>
            <person name="Morelli I.S."/>
        </authorList>
    </citation>
    <scope>NUCLEOTIDE SEQUENCE [LARGE SCALE GENOMIC DNA]</scope>
    <source>
        <strain evidence="7">I</strain>
    </source>
</reference>
<accession>A0A211ZUH1</accession>
<keyword evidence="3" id="KW-0460">Magnesium</keyword>
<dbReference type="InterPro" id="IPR029065">
    <property type="entry name" value="Enolase_C-like"/>
</dbReference>
<dbReference type="InterPro" id="IPR036849">
    <property type="entry name" value="Enolase-like_C_sf"/>
</dbReference>
<feature type="domain" description="Mandelate racemase/muconate lactonizing enzyme C-terminal" evidence="5">
    <location>
        <begin position="169"/>
        <end position="266"/>
    </location>
</feature>
<dbReference type="SFLD" id="SFLDS00001">
    <property type="entry name" value="Enolase"/>
    <property type="match status" value="1"/>
</dbReference>
<protein>
    <submittedName>
        <fullName evidence="6">Mandelate racemase</fullName>
    </submittedName>
</protein>
<dbReference type="SFLD" id="SFLDG00179">
    <property type="entry name" value="mandelate_racemase"/>
    <property type="match status" value="1"/>
</dbReference>
<dbReference type="EMBL" id="NHON01000002">
    <property type="protein sequence ID" value="OWJ68816.1"/>
    <property type="molecule type" value="Genomic_DNA"/>
</dbReference>
<dbReference type="GO" id="GO:0016052">
    <property type="term" value="P:carbohydrate catabolic process"/>
    <property type="evidence" value="ECO:0007669"/>
    <property type="project" value="TreeGrafter"/>
</dbReference>
<dbReference type="InterPro" id="IPR029017">
    <property type="entry name" value="Enolase-like_N"/>
</dbReference>
<dbReference type="Gene3D" id="3.30.390.10">
    <property type="entry name" value="Enolase-like, N-terminal domain"/>
    <property type="match status" value="1"/>
</dbReference>
<evidence type="ECO:0000256" key="2">
    <source>
        <dbReference type="ARBA" id="ARBA00022723"/>
    </source>
</evidence>
<comment type="cofactor">
    <cofactor evidence="1">
        <name>Mg(2+)</name>
        <dbReference type="ChEBI" id="CHEBI:18420"/>
    </cofactor>
</comment>
<dbReference type="GO" id="GO:0016836">
    <property type="term" value="F:hydro-lyase activity"/>
    <property type="evidence" value="ECO:0007669"/>
    <property type="project" value="TreeGrafter"/>
</dbReference>
<evidence type="ECO:0000256" key="1">
    <source>
        <dbReference type="ARBA" id="ARBA00001946"/>
    </source>
</evidence>
<evidence type="ECO:0000313" key="6">
    <source>
        <dbReference type="EMBL" id="OWJ68816.1"/>
    </source>
</evidence>
<keyword evidence="2" id="KW-0479">Metal-binding</keyword>
<comment type="caution">
    <text evidence="6">The sequence shown here is derived from an EMBL/GenBank/DDBJ whole genome shotgun (WGS) entry which is preliminary data.</text>
</comment>
<organism evidence="6 7">
    <name type="scientific">Inquilinus limosus</name>
    <dbReference type="NCBI Taxonomy" id="171674"/>
    <lineage>
        <taxon>Bacteria</taxon>
        <taxon>Pseudomonadati</taxon>
        <taxon>Pseudomonadota</taxon>
        <taxon>Alphaproteobacteria</taxon>
        <taxon>Rhodospirillales</taxon>
        <taxon>Rhodospirillaceae</taxon>
        <taxon>Inquilinus</taxon>
    </lineage>
</organism>
<proteinExistence type="predicted"/>
<dbReference type="SMART" id="SM00922">
    <property type="entry name" value="MR_MLE"/>
    <property type="match status" value="1"/>
</dbReference>
<dbReference type="Proteomes" id="UP000196655">
    <property type="component" value="Unassembled WGS sequence"/>
</dbReference>
<name>A0A211ZUH1_9PROT</name>
<evidence type="ECO:0000313" key="7">
    <source>
        <dbReference type="Proteomes" id="UP000196655"/>
    </source>
</evidence>
<dbReference type="InterPro" id="IPR013341">
    <property type="entry name" value="Mandelate_racemase_N_dom"/>
</dbReference>
<evidence type="ECO:0000256" key="3">
    <source>
        <dbReference type="ARBA" id="ARBA00022842"/>
    </source>
</evidence>
<dbReference type="PANTHER" id="PTHR13794:SF58">
    <property type="entry name" value="MITOCHONDRIAL ENOLASE SUPERFAMILY MEMBER 1"/>
    <property type="match status" value="1"/>
</dbReference>
<dbReference type="PANTHER" id="PTHR13794">
    <property type="entry name" value="ENOLASE SUPERFAMILY, MANDELATE RACEMASE"/>
    <property type="match status" value="1"/>
</dbReference>
<evidence type="ECO:0000259" key="5">
    <source>
        <dbReference type="SMART" id="SM00922"/>
    </source>
</evidence>
<dbReference type="CDD" id="cd03316">
    <property type="entry name" value="MR_like"/>
    <property type="match status" value="1"/>
</dbReference>
<dbReference type="SUPFAM" id="SSF51604">
    <property type="entry name" value="Enolase C-terminal domain-like"/>
    <property type="match status" value="1"/>
</dbReference>
<dbReference type="AlphaFoldDB" id="A0A211ZUH1"/>
<dbReference type="InterPro" id="IPR018110">
    <property type="entry name" value="Mandel_Rmase/mucon_lact_enz_CS"/>
</dbReference>
<sequence length="390" mass="42820">MSTAASSTSSQPSEDQPMSATEDAARGAVKITRVSTADYQWKRARPITNGLHTYTTSDMTVVRIETDAGVTGYGVGRPRPGERELRASFLETLVGRDPTMTEAIWSGLWSPKLSGRRGYETRALSSIDLALWDIKAKLANMPLYKLLGGYRTRIPIYIAGGYYSEGKGHKELQQEVASYVELGARAVKMKIGAVPIKEDVARIKAVREAIGPDVKLLMDANCAYRYYDAIQLAQRAEEYEPFWFEEPVQPDDYDGFRKIAAATSIPIATGENEYTKHGFRDLIATQAVAILNPDARYMGGVTEFMKVAAMAQAHGLDICPHGDQQAHLHLLAAIPNARLLEFYPKKVNAMAGEVYLHPPVLNDDGTVTVPDLPGIGLDPNEEALAPYRIG</sequence>
<feature type="region of interest" description="Disordered" evidence="4">
    <location>
        <begin position="1"/>
        <end position="27"/>
    </location>
</feature>
<dbReference type="GO" id="GO:0000287">
    <property type="term" value="F:magnesium ion binding"/>
    <property type="evidence" value="ECO:0007669"/>
    <property type="project" value="UniProtKB-ARBA"/>
</dbReference>
<feature type="compositionally biased region" description="Low complexity" evidence="4">
    <location>
        <begin position="1"/>
        <end position="10"/>
    </location>
</feature>
<dbReference type="Gene3D" id="3.20.20.120">
    <property type="entry name" value="Enolase-like C-terminal domain"/>
    <property type="match status" value="1"/>
</dbReference>